<name>A0A5N6GPG2_ASPFL</name>
<dbReference type="InterPro" id="IPR002048">
    <property type="entry name" value="EF_hand_dom"/>
</dbReference>
<keyword evidence="1" id="KW-0106">Calcium</keyword>
<feature type="domain" description="CSD" evidence="3">
    <location>
        <begin position="11"/>
        <end position="65"/>
    </location>
</feature>
<reference evidence="4" key="1">
    <citation type="submission" date="2019-04" db="EMBL/GenBank/DDBJ databases">
        <title>Friends and foes A comparative genomics study of 23 Aspergillus species from section Flavi.</title>
        <authorList>
            <consortium name="DOE Joint Genome Institute"/>
            <person name="Kjaerbolling I."/>
            <person name="Vesth T."/>
            <person name="Frisvad J.C."/>
            <person name="Nybo J.L."/>
            <person name="Theobald S."/>
            <person name="Kildgaard S."/>
            <person name="Isbrandt T."/>
            <person name="Kuo A."/>
            <person name="Sato A."/>
            <person name="Lyhne E.K."/>
            <person name="Kogle M.E."/>
            <person name="Wiebenga A."/>
            <person name="Kun R.S."/>
            <person name="Lubbers R.J."/>
            <person name="Makela M.R."/>
            <person name="Barry K."/>
            <person name="Chovatia M."/>
            <person name="Clum A."/>
            <person name="Daum C."/>
            <person name="Haridas S."/>
            <person name="He G."/>
            <person name="LaButti K."/>
            <person name="Lipzen A."/>
            <person name="Mondo S."/>
            <person name="Riley R."/>
            <person name="Salamov A."/>
            <person name="Simmons B.A."/>
            <person name="Magnuson J.K."/>
            <person name="Henrissat B."/>
            <person name="Mortensen U.H."/>
            <person name="Larsen T.O."/>
            <person name="Devries R.P."/>
            <person name="Grigoriev I.V."/>
            <person name="Machida M."/>
            <person name="Baker S.E."/>
            <person name="Andersen M.R."/>
        </authorList>
    </citation>
    <scope>NUCLEOTIDE SEQUENCE [LARGE SCALE GENOMIC DNA]</scope>
    <source>
        <strain evidence="4">CBS 121.62</strain>
    </source>
</reference>
<dbReference type="PROSITE" id="PS00018">
    <property type="entry name" value="EF_HAND_1"/>
    <property type="match status" value="1"/>
</dbReference>
<dbReference type="EMBL" id="ML734666">
    <property type="protein sequence ID" value="KAB8242333.1"/>
    <property type="molecule type" value="Genomic_DNA"/>
</dbReference>
<evidence type="ECO:0000313" key="4">
    <source>
        <dbReference type="EMBL" id="KAB8242333.1"/>
    </source>
</evidence>
<dbReference type="InterPro" id="IPR002059">
    <property type="entry name" value="CSP_DNA-bd"/>
</dbReference>
<organism evidence="4">
    <name type="scientific">Aspergillus flavus</name>
    <dbReference type="NCBI Taxonomy" id="5059"/>
    <lineage>
        <taxon>Eukaryota</taxon>
        <taxon>Fungi</taxon>
        <taxon>Dikarya</taxon>
        <taxon>Ascomycota</taxon>
        <taxon>Pezizomycotina</taxon>
        <taxon>Eurotiomycetes</taxon>
        <taxon>Eurotiomycetidae</taxon>
        <taxon>Eurotiales</taxon>
        <taxon>Aspergillaceae</taxon>
        <taxon>Aspergillus</taxon>
        <taxon>Aspergillus subgen. Circumdati</taxon>
    </lineage>
</organism>
<dbReference type="SUPFAM" id="SSF50249">
    <property type="entry name" value="Nucleic acid-binding proteins"/>
    <property type="match status" value="1"/>
</dbReference>
<dbReference type="GO" id="GO:0003676">
    <property type="term" value="F:nucleic acid binding"/>
    <property type="evidence" value="ECO:0007669"/>
    <property type="project" value="InterPro"/>
</dbReference>
<dbReference type="Gene3D" id="1.10.238.10">
    <property type="entry name" value="EF-hand"/>
    <property type="match status" value="1"/>
</dbReference>
<accession>A0A5N6GPG2</accession>
<evidence type="ECO:0000256" key="1">
    <source>
        <dbReference type="ARBA" id="ARBA00022837"/>
    </source>
</evidence>
<dbReference type="InterPro" id="IPR011992">
    <property type="entry name" value="EF-hand-dom_pair"/>
</dbReference>
<dbReference type="Pfam" id="PF00313">
    <property type="entry name" value="CSD"/>
    <property type="match status" value="1"/>
</dbReference>
<dbReference type="AlphaFoldDB" id="A0A5N6GPG2"/>
<proteinExistence type="predicted"/>
<dbReference type="CDD" id="cd04458">
    <property type="entry name" value="CSP_CDS"/>
    <property type="match status" value="1"/>
</dbReference>
<evidence type="ECO:0000259" key="2">
    <source>
        <dbReference type="PROSITE" id="PS50222"/>
    </source>
</evidence>
<gene>
    <name evidence="4" type="ORF">BDV35DRAFT_396898</name>
</gene>
<dbReference type="PROSITE" id="PS51857">
    <property type="entry name" value="CSD_2"/>
    <property type="match status" value="1"/>
</dbReference>
<dbReference type="Gene3D" id="2.40.50.140">
    <property type="entry name" value="Nucleic acid-binding proteins"/>
    <property type="match status" value="1"/>
</dbReference>
<dbReference type="Proteomes" id="UP000325434">
    <property type="component" value="Unassembled WGS sequence"/>
</dbReference>
<dbReference type="PANTHER" id="PTHR46565">
    <property type="entry name" value="COLD SHOCK DOMAIN PROTEIN 2"/>
    <property type="match status" value="1"/>
</dbReference>
<dbReference type="PANTHER" id="PTHR46565:SF20">
    <property type="entry name" value="COLD SHOCK DOMAIN-CONTAINING PROTEIN 4"/>
    <property type="match status" value="1"/>
</dbReference>
<protein>
    <submittedName>
        <fullName evidence="4">Uncharacterized protein</fullName>
    </submittedName>
</protein>
<dbReference type="InterPro" id="IPR012340">
    <property type="entry name" value="NA-bd_OB-fold"/>
</dbReference>
<dbReference type="GO" id="GO:0005509">
    <property type="term" value="F:calcium ion binding"/>
    <property type="evidence" value="ECO:0007669"/>
    <property type="project" value="InterPro"/>
</dbReference>
<evidence type="ECO:0000259" key="3">
    <source>
        <dbReference type="PROSITE" id="PS51857"/>
    </source>
</evidence>
<dbReference type="InterPro" id="IPR018247">
    <property type="entry name" value="EF_Hand_1_Ca_BS"/>
</dbReference>
<dbReference type="PROSITE" id="PS50222">
    <property type="entry name" value="EF_HAND_2"/>
    <property type="match status" value="1"/>
</dbReference>
<feature type="domain" description="EF-hand" evidence="2">
    <location>
        <begin position="99"/>
        <end position="134"/>
    </location>
</feature>
<dbReference type="SMART" id="SM00357">
    <property type="entry name" value="CSP"/>
    <property type="match status" value="1"/>
</dbReference>
<dbReference type="InterPro" id="IPR011129">
    <property type="entry name" value="CSD"/>
</dbReference>
<dbReference type="SUPFAM" id="SSF47473">
    <property type="entry name" value="EF-hand"/>
    <property type="match status" value="1"/>
</dbReference>
<sequence>MSDEETSDEETQSGTVKWFIDEKGYGFITPDSGGDDLFVDFRDILKPGQTLEDGERGLSSEQMQGWKELFKDINTGHSKKDRTIDFEEFDKFVKKNPELGIENARERFDEIDDNENGSISLSEFVDGFGKLVRDRELKRAFYEEHNLVDPES</sequence>